<comment type="caution">
    <text evidence="4">The sequence shown here is derived from an EMBL/GenBank/DDBJ whole genome shotgun (WGS) entry which is preliminary data.</text>
</comment>
<keyword evidence="5" id="KW-1185">Reference proteome</keyword>
<dbReference type="AlphaFoldDB" id="A0AAD3XYQ1"/>
<proteinExistence type="predicted"/>
<dbReference type="InterPro" id="IPR027443">
    <property type="entry name" value="IPNS-like_sf"/>
</dbReference>
<sequence length="144" mass="16133">MQHGERLVAEPPELHNAPVDIGGFLSGEPFQVSKATHLVDEACKKHGLFLVVNHGVDSTLLAKAVEFTDFFYAIPLAEKRRVKRKMGDRCGIHYGYASSFTGRFTSKHPWKETLTFPYSSDGDNPTEIVEKYFLDVHGDKFGFG</sequence>
<keyword evidence="2" id="KW-0408">Iron</keyword>
<accession>A0AAD3XYQ1</accession>
<name>A0AAD3XYQ1_NEPGR</name>
<dbReference type="InterPro" id="IPR026992">
    <property type="entry name" value="DIOX_N"/>
</dbReference>
<protein>
    <recommendedName>
        <fullName evidence="3">Non-haem dioxygenase N-terminal domain-containing protein</fullName>
    </recommendedName>
</protein>
<feature type="domain" description="Non-haem dioxygenase N-terminal" evidence="3">
    <location>
        <begin position="29"/>
        <end position="125"/>
    </location>
</feature>
<dbReference type="Proteomes" id="UP001279734">
    <property type="component" value="Unassembled WGS sequence"/>
</dbReference>
<evidence type="ECO:0000256" key="2">
    <source>
        <dbReference type="ARBA" id="ARBA00023004"/>
    </source>
</evidence>
<dbReference type="InterPro" id="IPR050231">
    <property type="entry name" value="Iron_ascorbate_oxido_reductase"/>
</dbReference>
<dbReference type="PANTHER" id="PTHR47990">
    <property type="entry name" value="2-OXOGLUTARATE (2OG) AND FE(II)-DEPENDENT OXYGENASE SUPERFAMILY PROTEIN-RELATED"/>
    <property type="match status" value="1"/>
</dbReference>
<dbReference type="EMBL" id="BSYO01000024">
    <property type="protein sequence ID" value="GMH22498.1"/>
    <property type="molecule type" value="Genomic_DNA"/>
</dbReference>
<reference evidence="4" key="1">
    <citation type="submission" date="2023-05" db="EMBL/GenBank/DDBJ databases">
        <title>Nepenthes gracilis genome sequencing.</title>
        <authorList>
            <person name="Fukushima K."/>
        </authorList>
    </citation>
    <scope>NUCLEOTIDE SEQUENCE</scope>
    <source>
        <strain evidence="4">SING2019-196</strain>
    </source>
</reference>
<keyword evidence="1" id="KW-0479">Metal-binding</keyword>
<evidence type="ECO:0000259" key="3">
    <source>
        <dbReference type="Pfam" id="PF14226"/>
    </source>
</evidence>
<dbReference type="SUPFAM" id="SSF51197">
    <property type="entry name" value="Clavaminate synthase-like"/>
    <property type="match status" value="1"/>
</dbReference>
<evidence type="ECO:0000313" key="5">
    <source>
        <dbReference type="Proteomes" id="UP001279734"/>
    </source>
</evidence>
<dbReference type="Gene3D" id="2.60.120.330">
    <property type="entry name" value="B-lactam Antibiotic, Isopenicillin N Synthase, Chain"/>
    <property type="match status" value="1"/>
</dbReference>
<dbReference type="GO" id="GO:0046872">
    <property type="term" value="F:metal ion binding"/>
    <property type="evidence" value="ECO:0007669"/>
    <property type="project" value="UniProtKB-KW"/>
</dbReference>
<evidence type="ECO:0000256" key="1">
    <source>
        <dbReference type="ARBA" id="ARBA00022723"/>
    </source>
</evidence>
<evidence type="ECO:0000313" key="4">
    <source>
        <dbReference type="EMBL" id="GMH22498.1"/>
    </source>
</evidence>
<organism evidence="4 5">
    <name type="scientific">Nepenthes gracilis</name>
    <name type="common">Slender pitcher plant</name>
    <dbReference type="NCBI Taxonomy" id="150966"/>
    <lineage>
        <taxon>Eukaryota</taxon>
        <taxon>Viridiplantae</taxon>
        <taxon>Streptophyta</taxon>
        <taxon>Embryophyta</taxon>
        <taxon>Tracheophyta</taxon>
        <taxon>Spermatophyta</taxon>
        <taxon>Magnoliopsida</taxon>
        <taxon>eudicotyledons</taxon>
        <taxon>Gunneridae</taxon>
        <taxon>Pentapetalae</taxon>
        <taxon>Caryophyllales</taxon>
        <taxon>Nepenthaceae</taxon>
        <taxon>Nepenthes</taxon>
    </lineage>
</organism>
<gene>
    <name evidence="4" type="ORF">Nepgr_024341</name>
</gene>
<dbReference type="Pfam" id="PF14226">
    <property type="entry name" value="DIOX_N"/>
    <property type="match status" value="1"/>
</dbReference>